<accession>A0A2W5U1I5</accession>
<evidence type="ECO:0000313" key="1">
    <source>
        <dbReference type="EMBL" id="PZR18356.1"/>
    </source>
</evidence>
<organism evidence="1 2">
    <name type="scientific">Archangium gephyra</name>
    <dbReference type="NCBI Taxonomy" id="48"/>
    <lineage>
        <taxon>Bacteria</taxon>
        <taxon>Pseudomonadati</taxon>
        <taxon>Myxococcota</taxon>
        <taxon>Myxococcia</taxon>
        <taxon>Myxococcales</taxon>
        <taxon>Cystobacterineae</taxon>
        <taxon>Archangiaceae</taxon>
        <taxon>Archangium</taxon>
    </lineage>
</organism>
<dbReference type="Proteomes" id="UP000249061">
    <property type="component" value="Unassembled WGS sequence"/>
</dbReference>
<comment type="caution">
    <text evidence="1">The sequence shown here is derived from an EMBL/GenBank/DDBJ whole genome shotgun (WGS) entry which is preliminary data.</text>
</comment>
<evidence type="ECO:0000313" key="2">
    <source>
        <dbReference type="Proteomes" id="UP000249061"/>
    </source>
</evidence>
<proteinExistence type="predicted"/>
<dbReference type="AlphaFoldDB" id="A0A2W5U1I5"/>
<reference evidence="1 2" key="1">
    <citation type="submission" date="2017-08" db="EMBL/GenBank/DDBJ databases">
        <title>Infants hospitalized years apart are colonized by the same room-sourced microbial strains.</title>
        <authorList>
            <person name="Brooks B."/>
            <person name="Olm M.R."/>
            <person name="Firek B.A."/>
            <person name="Baker R."/>
            <person name="Thomas B.C."/>
            <person name="Morowitz M.J."/>
            <person name="Banfield J.F."/>
        </authorList>
    </citation>
    <scope>NUCLEOTIDE SEQUENCE [LARGE SCALE GENOMIC DNA]</scope>
    <source>
        <strain evidence="1">S2_003_000_R2_14</strain>
    </source>
</reference>
<name>A0A2W5U1I5_9BACT</name>
<dbReference type="EMBL" id="QFQP01000001">
    <property type="protein sequence ID" value="PZR18356.1"/>
    <property type="molecule type" value="Genomic_DNA"/>
</dbReference>
<sequence length="308" mass="32861">MFRHSWFVLLLTACNFGPAPEPTAPVQTYCGVAQWDRSLLLAEVGAFTDRPRLGETCLRVTPQNGTIELVDLAPDLATTARTFCRMRGTLDGSTATISGGECSSVNALRGSRLFDLTGTFPFIEGQPLSISLSGKVEEVGSVRQLVNGVFVERDGFPQAITGTVTLRYELQFALQDAPSLGDAGLAAPDCPASLDGCWRTTLAPTIVVNAGEAECQALAAPLTVDVKTTRSSIETTARWDAVTRVERCSLVADEGTAVTPATFNSYEVDFSDGGVPSIRAWMIRDVNRGGFPVRCELVFTGAEPAACQ</sequence>
<gene>
    <name evidence="1" type="ORF">DI536_00270</name>
</gene>
<protein>
    <submittedName>
        <fullName evidence="1">Uncharacterized protein</fullName>
    </submittedName>
</protein>